<dbReference type="PANTHER" id="PTHR33393:SF11">
    <property type="entry name" value="POLYGLUTAMINE SYNTHESIS ACCESSORY PROTEIN RV0574C-RELATED"/>
    <property type="match status" value="1"/>
</dbReference>
<sequence>MIVMIKDSISLVAVGDIMLGDHIYGHGVGSSLKTKKPGALFSNVSDTLKKGDIIFGNLECVLSDININNKSLASVSLRGAEKSINELKSAGFNILSIANNHILQHGELSLMRTKELLQQHGIQGIGVSETKEESRKVYVMEIKGVKIGFLAYCLIGDKTAYCSVDSPSEIIGDVKDANAKVDILVVSMHWGNEFIRKPSSQQFELGHAIIDAGAKLILGHHPHVLQGVEKYNGGIIVYSLGNFVFDMWERKMRESMILSVNLSKKGVEKFEIKPVIIEKDFRPCPLEGAEKDKLLSQITGEFLELKDEISYLEEVRACRKYYRFGLVKHLAFNFYRYNPLYLYQIGSDFFNKQRR</sequence>
<name>A0A0F8DLC7_METMZ</name>
<reference evidence="3 4" key="1">
    <citation type="journal article" date="2015" name="ISME J.">
        <title>Genomic and phenotypic differentiation among Methanosarcina mazei populations from Columbia River sediment.</title>
        <authorList>
            <person name="Youngblut N.D."/>
            <person name="Wirth J.S."/>
            <person name="Henriksen J.R."/>
            <person name="Smith M."/>
            <person name="Simon H."/>
            <person name="Metcalf W.W."/>
            <person name="Whitaker R.J."/>
        </authorList>
    </citation>
    <scope>NUCLEOTIDE SEQUENCE [LARGE SCALE GENOMIC DNA]</scope>
    <source>
        <strain evidence="3 4">3.F.A.1A.1</strain>
    </source>
</reference>
<dbReference type="CDD" id="cd07381">
    <property type="entry name" value="MPP_CapA"/>
    <property type="match status" value="1"/>
</dbReference>
<organism evidence="3 4">
    <name type="scientific">Methanosarcina mazei</name>
    <name type="common">Methanosarcina frisia</name>
    <dbReference type="NCBI Taxonomy" id="2209"/>
    <lineage>
        <taxon>Archaea</taxon>
        <taxon>Methanobacteriati</taxon>
        <taxon>Methanobacteriota</taxon>
        <taxon>Stenosarchaea group</taxon>
        <taxon>Methanomicrobia</taxon>
        <taxon>Methanosarcinales</taxon>
        <taxon>Methanosarcinaceae</taxon>
        <taxon>Methanosarcina</taxon>
    </lineage>
</organism>
<dbReference type="AlphaFoldDB" id="A0A0F8DLC7"/>
<dbReference type="Gene3D" id="3.60.21.10">
    <property type="match status" value="1"/>
</dbReference>
<accession>A0A0F8DLC7</accession>
<proteinExistence type="inferred from homology"/>
<evidence type="ECO:0000313" key="4">
    <source>
        <dbReference type="Proteomes" id="UP000034399"/>
    </source>
</evidence>
<dbReference type="PANTHER" id="PTHR33393">
    <property type="entry name" value="POLYGLUTAMINE SYNTHESIS ACCESSORY PROTEIN RV0574C-RELATED"/>
    <property type="match status" value="1"/>
</dbReference>
<evidence type="ECO:0000256" key="1">
    <source>
        <dbReference type="ARBA" id="ARBA00005662"/>
    </source>
</evidence>
<comment type="caution">
    <text evidence="3">The sequence shown here is derived from an EMBL/GenBank/DDBJ whole genome shotgun (WGS) entry which is preliminary data.</text>
</comment>
<dbReference type="SUPFAM" id="SSF56300">
    <property type="entry name" value="Metallo-dependent phosphatases"/>
    <property type="match status" value="1"/>
</dbReference>
<gene>
    <name evidence="3" type="ORF">DU52_01550</name>
</gene>
<dbReference type="InterPro" id="IPR029052">
    <property type="entry name" value="Metallo-depent_PP-like"/>
</dbReference>
<dbReference type="SMART" id="SM00854">
    <property type="entry name" value="PGA_cap"/>
    <property type="match status" value="1"/>
</dbReference>
<dbReference type="EMBL" id="JJPA01000196">
    <property type="protein sequence ID" value="KKG29102.1"/>
    <property type="molecule type" value="Genomic_DNA"/>
</dbReference>
<evidence type="ECO:0000313" key="3">
    <source>
        <dbReference type="EMBL" id="KKG29102.1"/>
    </source>
</evidence>
<evidence type="ECO:0000259" key="2">
    <source>
        <dbReference type="SMART" id="SM00854"/>
    </source>
</evidence>
<dbReference type="Pfam" id="PF09587">
    <property type="entry name" value="PGA_cap"/>
    <property type="match status" value="1"/>
</dbReference>
<feature type="domain" description="Capsule synthesis protein CapA" evidence="2">
    <location>
        <begin position="10"/>
        <end position="247"/>
    </location>
</feature>
<dbReference type="Proteomes" id="UP000034399">
    <property type="component" value="Unassembled WGS sequence"/>
</dbReference>
<dbReference type="PATRIC" id="fig|2209.61.peg.345"/>
<dbReference type="InterPro" id="IPR019079">
    <property type="entry name" value="Capsule_synth_CapA"/>
</dbReference>
<comment type="similarity">
    <text evidence="1">Belongs to the CapA family.</text>
</comment>
<dbReference type="InterPro" id="IPR052169">
    <property type="entry name" value="CW_Biosynth-Accessory"/>
</dbReference>
<protein>
    <recommendedName>
        <fullName evidence="2">Capsule synthesis protein CapA domain-containing protein</fullName>
    </recommendedName>
</protein>